<organism evidence="1 2">
    <name type="scientific">Peredibacter starrii</name>
    <dbReference type="NCBI Taxonomy" id="28202"/>
    <lineage>
        <taxon>Bacteria</taxon>
        <taxon>Pseudomonadati</taxon>
        <taxon>Bdellovibrionota</taxon>
        <taxon>Bacteriovoracia</taxon>
        <taxon>Bacteriovoracales</taxon>
        <taxon>Bacteriovoracaceae</taxon>
        <taxon>Peredibacter</taxon>
    </lineage>
</organism>
<dbReference type="Proteomes" id="UP001324634">
    <property type="component" value="Chromosome"/>
</dbReference>
<name>A0AAX4HPU4_9BACT</name>
<evidence type="ECO:0000313" key="2">
    <source>
        <dbReference type="Proteomes" id="UP001324634"/>
    </source>
</evidence>
<dbReference type="AlphaFoldDB" id="A0AAX4HPU4"/>
<protein>
    <submittedName>
        <fullName evidence="1">Uncharacterized protein</fullName>
    </submittedName>
</protein>
<dbReference type="EMBL" id="CP139487">
    <property type="protein sequence ID" value="WPU65183.1"/>
    <property type="molecule type" value="Genomic_DNA"/>
</dbReference>
<accession>A0AAX4HPU4</accession>
<evidence type="ECO:0000313" key="1">
    <source>
        <dbReference type="EMBL" id="WPU65183.1"/>
    </source>
</evidence>
<dbReference type="KEGG" id="psti:SOO65_00275"/>
<proteinExistence type="predicted"/>
<reference evidence="1 2" key="1">
    <citation type="submission" date="2023-11" db="EMBL/GenBank/DDBJ databases">
        <title>Peredibacter starrii A3.12.</title>
        <authorList>
            <person name="Mitchell R.J."/>
        </authorList>
    </citation>
    <scope>NUCLEOTIDE SEQUENCE [LARGE SCALE GENOMIC DNA]</scope>
    <source>
        <strain evidence="1 2">A3.12</strain>
    </source>
</reference>
<sequence length="67" mass="8270">MRSKSFLKRIKAFKNNIKERFDDRRKFEDTYRPLNRDDVTEEYEYEHRKDRDERVLKESGGQDISAI</sequence>
<keyword evidence="2" id="KW-1185">Reference proteome</keyword>
<dbReference type="RefSeq" id="WP_321395295.1">
    <property type="nucleotide sequence ID" value="NZ_CP139487.1"/>
</dbReference>
<gene>
    <name evidence="1" type="ORF">SOO65_00275</name>
</gene>